<dbReference type="Gene3D" id="3.40.1390.20">
    <property type="entry name" value="HprK N-terminal domain-like"/>
    <property type="match status" value="1"/>
</dbReference>
<evidence type="ECO:0000256" key="2">
    <source>
        <dbReference type="ARBA" id="ARBA00012146"/>
    </source>
</evidence>
<feature type="domain" description="CBS" evidence="9">
    <location>
        <begin position="252"/>
        <end position="309"/>
    </location>
</feature>
<dbReference type="InterPro" id="IPR038763">
    <property type="entry name" value="DHH_sf"/>
</dbReference>
<dbReference type="Proteomes" id="UP000030905">
    <property type="component" value="Chromosome"/>
</dbReference>
<dbReference type="InterPro" id="IPR028979">
    <property type="entry name" value="Ser_kin/Pase_Hpr-like_N_sf"/>
</dbReference>
<dbReference type="GO" id="GO:0005737">
    <property type="term" value="C:cytoplasm"/>
    <property type="evidence" value="ECO:0007669"/>
    <property type="project" value="InterPro"/>
</dbReference>
<reference evidence="11 12" key="3">
    <citation type="journal article" name="Genome Announc.">
        <title>Improved Draft Genome Sequence of Clostridium pasteurianum Strain ATCC 6013 (DSM 525) Using a Hybrid Next-Generation Sequencing Approach.</title>
        <authorList>
            <person name="Pyne M.E."/>
            <person name="Utturkar S."/>
            <person name="Brown S.D."/>
            <person name="Moo-Young M."/>
            <person name="Chung D.A."/>
            <person name="Chou C.P."/>
        </authorList>
    </citation>
    <scope>NUCLEOTIDE SEQUENCE [LARGE SCALE GENOMIC DNA]</scope>
    <source>
        <strain evidence="11 12">ATCC 6013</strain>
    </source>
</reference>
<evidence type="ECO:0000256" key="5">
    <source>
        <dbReference type="ARBA" id="ARBA00023211"/>
    </source>
</evidence>
<dbReference type="EMBL" id="CP009268">
    <property type="protein sequence ID" value="AJA51897.1"/>
    <property type="molecule type" value="Genomic_DNA"/>
</dbReference>
<dbReference type="InterPro" id="IPR004097">
    <property type="entry name" value="DHHA2"/>
</dbReference>
<evidence type="ECO:0000313" key="10">
    <source>
        <dbReference type="EMBL" id="AJA51897.1"/>
    </source>
</evidence>
<reference evidence="11" key="2">
    <citation type="submission" date="2015-10" db="EMBL/GenBank/DDBJ databases">
        <title>Improved Draft Genome Sequence of Clostridium pasteurianum Strain ATCC 6013 (DSM 525) Using a Hybrid Next-Generation Sequencing Approach.</title>
        <authorList>
            <person name="Pyne M.E."/>
            <person name="Utturkar S.M."/>
            <person name="Brown S.D."/>
            <person name="Moo-Young M."/>
            <person name="Chung D.A."/>
            <person name="Chou P.C."/>
        </authorList>
    </citation>
    <scope>NUCLEOTIDE SEQUENCE</scope>
    <source>
        <strain evidence="11">ATCC 6013</strain>
    </source>
</reference>
<dbReference type="PANTHER" id="PTHR12112:SF22">
    <property type="entry name" value="MANGANESE-DEPENDENT INORGANIC PYROPHOSPHATASE-RELATED"/>
    <property type="match status" value="1"/>
</dbReference>
<dbReference type="Pfam" id="PF01368">
    <property type="entry name" value="DHH"/>
    <property type="match status" value="1"/>
</dbReference>
<evidence type="ECO:0000256" key="3">
    <source>
        <dbReference type="ARBA" id="ARBA00022723"/>
    </source>
</evidence>
<protein>
    <recommendedName>
        <fullName evidence="2">inorganic diphosphatase</fullName>
        <ecNumber evidence="2">3.6.1.1</ecNumber>
    </recommendedName>
    <alternativeName>
        <fullName evidence="6">Pyrophosphate phospho-hydrolase</fullName>
    </alternativeName>
</protein>
<dbReference type="EC" id="3.6.1.1" evidence="2"/>
<sequence>MKDVIYVTGHKNPDSDSICAAIAYSDFKNKTGKIEAVPLRLGEISRETKFILDYFGVKEPQLKTTMKLQVSDLTFDNISPISPDISLKKAWSLMKENKVKSLPVVDEQGKLKGLASVSNLVSTYIDNWDDNILAKSKTKIDNILDTLSARAIYLSKNTSSFPGKIVVAAMLPVSAEEYINEGDIVICGDRKDTQSIIVEAKASLMIVAGNHVVDEKIIEKAKKSGTSIILTPYDSFTTTRLIVQSIPVSYILNDSDIITFNTDDYVDEVKDSMIKTRYRSYPVLDESNRVAGTISRYHLIAKDKKKLILVDHNEKSQTIDGLEDAEIIEIIDHHRLADIQTGSPIYFRNQPVGSSCTIIGSIFFENGITPSKEIAGLLCGAIISDTLLFRSPTTTDVDREILAKLAKIAEIDPEDFATEMFKAGTSLEGKTVSEIFNQDYKVFHLSDYKIGVSQVGTMDLEGFEPMKSEMIDYMEGKAKDENFNILLLLLTDILKGGSKLIAVGPNKDIVSKAFGVELVDNCAYAPGVLSRKKQVIPPLTSTIENLD</sequence>
<dbReference type="FunFam" id="3.90.1640.10:FF:000001">
    <property type="entry name" value="Probable manganese-dependent inorganic pyrophosphatase"/>
    <property type="match status" value="1"/>
</dbReference>
<dbReference type="Pfam" id="PF07085">
    <property type="entry name" value="DRTGG"/>
    <property type="match status" value="1"/>
</dbReference>
<dbReference type="Proteomes" id="UP000028042">
    <property type="component" value="Unassembled WGS sequence"/>
</dbReference>
<evidence type="ECO:0000259" key="9">
    <source>
        <dbReference type="PROSITE" id="PS51371"/>
    </source>
</evidence>
<dbReference type="KEGG" id="cpae:CPAST_c18390"/>
<keyword evidence="5" id="KW-0464">Manganese</keyword>
<dbReference type="Pfam" id="PF00571">
    <property type="entry name" value="CBS"/>
    <property type="match status" value="2"/>
</dbReference>
<dbReference type="InterPro" id="IPR001667">
    <property type="entry name" value="DDH_dom"/>
</dbReference>
<comment type="cofactor">
    <cofactor evidence="1">
        <name>Mn(2+)</name>
        <dbReference type="ChEBI" id="CHEBI:29035"/>
    </cofactor>
</comment>
<dbReference type="CDD" id="cd04597">
    <property type="entry name" value="CBS_pair_inorgPPase"/>
    <property type="match status" value="1"/>
</dbReference>
<feature type="domain" description="CBS" evidence="9">
    <location>
        <begin position="73"/>
        <end position="131"/>
    </location>
</feature>
<dbReference type="InterPro" id="IPR038222">
    <property type="entry name" value="DHHA2_dom_sf"/>
</dbReference>
<dbReference type="GeneID" id="93073998"/>
<evidence type="ECO:0000256" key="4">
    <source>
        <dbReference type="ARBA" id="ARBA00022801"/>
    </source>
</evidence>
<name>A0A0H3J368_CLOPA</name>
<dbReference type="eggNOG" id="COG1227">
    <property type="taxonomic scope" value="Bacteria"/>
</dbReference>
<dbReference type="GO" id="GO:0046872">
    <property type="term" value="F:metal ion binding"/>
    <property type="evidence" value="ECO:0007669"/>
    <property type="project" value="UniProtKB-KW"/>
</dbReference>
<dbReference type="PANTHER" id="PTHR12112">
    <property type="entry name" value="BNIP - RELATED"/>
    <property type="match status" value="1"/>
</dbReference>
<evidence type="ECO:0000256" key="1">
    <source>
        <dbReference type="ARBA" id="ARBA00001936"/>
    </source>
</evidence>
<dbReference type="NCBIfam" id="NF011443">
    <property type="entry name" value="PRK14869.1-5"/>
    <property type="match status" value="1"/>
</dbReference>
<dbReference type="Gene3D" id="3.10.580.10">
    <property type="entry name" value="CBS-domain"/>
    <property type="match status" value="1"/>
</dbReference>
<evidence type="ECO:0000313" key="13">
    <source>
        <dbReference type="Proteomes" id="UP000030905"/>
    </source>
</evidence>
<reference evidence="10 13" key="1">
    <citation type="journal article" date="2015" name="Genome Announc.">
        <title>Complete Genome Sequence of the Nitrogen-Fixing and Solvent-Producing Clostridium pasteurianum DSM 525.</title>
        <authorList>
            <person name="Poehlein A."/>
            <person name="Grosse-Honebrink A."/>
            <person name="Zhang Y."/>
            <person name="Minton N.P."/>
            <person name="Daniel R."/>
        </authorList>
    </citation>
    <scope>NUCLEOTIDE SEQUENCE [LARGE SCALE GENOMIC DNA]</scope>
    <source>
        <strain evidence="10">DSM 525</strain>
        <strain evidence="13">DSM 525 / ATCC 6013</strain>
    </source>
</reference>
<accession>A0A0H3J368</accession>
<keyword evidence="3" id="KW-0479">Metal-binding</keyword>
<dbReference type="SUPFAM" id="SSF75138">
    <property type="entry name" value="HprK N-terminal domain-like"/>
    <property type="match status" value="1"/>
</dbReference>
<gene>
    <name evidence="10" type="ORF">CLPA_c18390</name>
    <name evidence="11" type="ORF">CP6013_01342</name>
</gene>
<dbReference type="EMBL" id="JPGY02000001">
    <property type="protein sequence ID" value="KRU12095.1"/>
    <property type="molecule type" value="Genomic_DNA"/>
</dbReference>
<dbReference type="PROSITE" id="PS51371">
    <property type="entry name" value="CBS"/>
    <property type="match status" value="2"/>
</dbReference>
<dbReference type="InterPro" id="IPR010766">
    <property type="entry name" value="DRTGG"/>
</dbReference>
<dbReference type="KEGG" id="cpat:CLPA_c18390"/>
<evidence type="ECO:0000313" key="11">
    <source>
        <dbReference type="EMBL" id="KRU12095.1"/>
    </source>
</evidence>
<evidence type="ECO:0000256" key="6">
    <source>
        <dbReference type="ARBA" id="ARBA00032535"/>
    </source>
</evidence>
<keyword evidence="13" id="KW-1185">Reference proteome</keyword>
<proteinExistence type="predicted"/>
<dbReference type="SUPFAM" id="SSF54631">
    <property type="entry name" value="CBS-domain pair"/>
    <property type="match status" value="1"/>
</dbReference>
<organism evidence="10 13">
    <name type="scientific">Clostridium pasteurianum DSM 525 = ATCC 6013</name>
    <dbReference type="NCBI Taxonomy" id="1262449"/>
    <lineage>
        <taxon>Bacteria</taxon>
        <taxon>Bacillati</taxon>
        <taxon>Bacillota</taxon>
        <taxon>Clostridia</taxon>
        <taxon>Eubacteriales</taxon>
        <taxon>Clostridiaceae</taxon>
        <taxon>Clostridium</taxon>
    </lineage>
</organism>
<dbReference type="InterPro" id="IPR046342">
    <property type="entry name" value="CBS_dom_sf"/>
</dbReference>
<dbReference type="SMART" id="SM00116">
    <property type="entry name" value="CBS"/>
    <property type="match status" value="2"/>
</dbReference>
<evidence type="ECO:0000256" key="7">
    <source>
        <dbReference type="ARBA" id="ARBA00047820"/>
    </source>
</evidence>
<dbReference type="Gene3D" id="3.10.310.20">
    <property type="entry name" value="DHHA2 domain"/>
    <property type="match status" value="1"/>
</dbReference>
<dbReference type="NCBIfam" id="NF011442">
    <property type="entry name" value="PRK14869.1-4"/>
    <property type="match status" value="1"/>
</dbReference>
<dbReference type="PATRIC" id="fig|1262449.3.peg.1676"/>
<dbReference type="SUPFAM" id="SSF64182">
    <property type="entry name" value="DHH phosphoesterases"/>
    <property type="match status" value="1"/>
</dbReference>
<comment type="catalytic activity">
    <reaction evidence="7">
        <text>diphosphate + H2O = 2 phosphate + H(+)</text>
        <dbReference type="Rhea" id="RHEA:24576"/>
        <dbReference type="ChEBI" id="CHEBI:15377"/>
        <dbReference type="ChEBI" id="CHEBI:15378"/>
        <dbReference type="ChEBI" id="CHEBI:33019"/>
        <dbReference type="ChEBI" id="CHEBI:43474"/>
        <dbReference type="EC" id="3.6.1.1"/>
    </reaction>
</comment>
<dbReference type="InterPro" id="IPR000644">
    <property type="entry name" value="CBS_dom"/>
</dbReference>
<dbReference type="AlphaFoldDB" id="A0A0H3J368"/>
<dbReference type="NCBIfam" id="NF011441">
    <property type="entry name" value="PRK14869.1-3"/>
    <property type="match status" value="1"/>
</dbReference>
<keyword evidence="4 10" id="KW-0378">Hydrolase</keyword>
<dbReference type="Pfam" id="PF02833">
    <property type="entry name" value="DHHA2"/>
    <property type="match status" value="1"/>
</dbReference>
<keyword evidence="8" id="KW-0129">CBS domain</keyword>
<evidence type="ECO:0000313" key="12">
    <source>
        <dbReference type="Proteomes" id="UP000028042"/>
    </source>
</evidence>
<dbReference type="GO" id="GO:0004427">
    <property type="term" value="F:inorganic diphosphate phosphatase activity"/>
    <property type="evidence" value="ECO:0007669"/>
    <property type="project" value="UniProtKB-EC"/>
</dbReference>
<dbReference type="RefSeq" id="WP_003444040.1">
    <property type="nucleotide sequence ID" value="NZ_ANZB01000004.1"/>
</dbReference>
<evidence type="ECO:0000256" key="8">
    <source>
        <dbReference type="PROSITE-ProRule" id="PRU00703"/>
    </source>
</evidence>
<dbReference type="SMART" id="SM01131">
    <property type="entry name" value="DHHA2"/>
    <property type="match status" value="1"/>
</dbReference>